<feature type="compositionally biased region" description="Low complexity" evidence="1">
    <location>
        <begin position="115"/>
        <end position="127"/>
    </location>
</feature>
<evidence type="ECO:0000313" key="2">
    <source>
        <dbReference type="EMBL" id="VDP90235.1"/>
    </source>
</evidence>
<dbReference type="Proteomes" id="UP000272942">
    <property type="component" value="Unassembled WGS sequence"/>
</dbReference>
<dbReference type="OrthoDB" id="6276303at2759"/>
<reference evidence="4" key="1">
    <citation type="submission" date="2016-06" db="UniProtKB">
        <authorList>
            <consortium name="WormBaseParasite"/>
        </authorList>
    </citation>
    <scope>IDENTIFICATION</scope>
</reference>
<sequence>MDRGFPTNSLQNTAYPNTLARCLAQAQNDRTRVAPPLPQIRPSSRMLRSLSTKEHTCVELSEPALCDYCHRSVPLASICRPPVYTYALNSSYPIDSGRQGEDSAEDVPSESEGLNNINDKNNTNSNINDSLLTQPKLDSWPLSRDCVFYITINEDRLAGPFLFTSVPSDAQSSDADTVVQTGFLNVFHPEGLHLSIFMPTTDLSRLECQRSLSPRSRYNFHRLTLCYPRLGE</sequence>
<evidence type="ECO:0000256" key="1">
    <source>
        <dbReference type="SAM" id="MobiDB-lite"/>
    </source>
</evidence>
<dbReference type="AlphaFoldDB" id="A0A183B178"/>
<evidence type="ECO:0000313" key="4">
    <source>
        <dbReference type="WBParaSite" id="ECPE_0001300101-mRNA-1"/>
    </source>
</evidence>
<name>A0A183B178_9TREM</name>
<gene>
    <name evidence="2" type="ORF">ECPE_LOCUS12963</name>
</gene>
<proteinExistence type="predicted"/>
<accession>A0A183B178</accession>
<organism evidence="4">
    <name type="scientific">Echinostoma caproni</name>
    <dbReference type="NCBI Taxonomy" id="27848"/>
    <lineage>
        <taxon>Eukaryota</taxon>
        <taxon>Metazoa</taxon>
        <taxon>Spiralia</taxon>
        <taxon>Lophotrochozoa</taxon>
        <taxon>Platyhelminthes</taxon>
        <taxon>Trematoda</taxon>
        <taxon>Digenea</taxon>
        <taxon>Plagiorchiida</taxon>
        <taxon>Echinostomata</taxon>
        <taxon>Echinostomatoidea</taxon>
        <taxon>Echinostomatidae</taxon>
        <taxon>Echinostoma</taxon>
    </lineage>
</organism>
<reference evidence="2 3" key="2">
    <citation type="submission" date="2018-11" db="EMBL/GenBank/DDBJ databases">
        <authorList>
            <consortium name="Pathogen Informatics"/>
        </authorList>
    </citation>
    <scope>NUCLEOTIDE SEQUENCE [LARGE SCALE GENOMIC DNA]</scope>
    <source>
        <strain evidence="2 3">Egypt</strain>
    </source>
</reference>
<dbReference type="EMBL" id="UZAN01053999">
    <property type="protein sequence ID" value="VDP90235.1"/>
    <property type="molecule type" value="Genomic_DNA"/>
</dbReference>
<feature type="region of interest" description="Disordered" evidence="1">
    <location>
        <begin position="96"/>
        <end position="127"/>
    </location>
</feature>
<evidence type="ECO:0000313" key="3">
    <source>
        <dbReference type="Proteomes" id="UP000272942"/>
    </source>
</evidence>
<protein>
    <submittedName>
        <fullName evidence="4">Velvet domain-containing protein</fullName>
    </submittedName>
</protein>
<dbReference type="WBParaSite" id="ECPE_0001300101-mRNA-1">
    <property type="protein sequence ID" value="ECPE_0001300101-mRNA-1"/>
    <property type="gene ID" value="ECPE_0001300101"/>
</dbReference>
<keyword evidence="3" id="KW-1185">Reference proteome</keyword>